<dbReference type="Gene3D" id="3.10.110.10">
    <property type="entry name" value="Ubiquitin Conjugating Enzyme"/>
    <property type="match status" value="1"/>
</dbReference>
<dbReference type="SMART" id="SM00212">
    <property type="entry name" value="UBCc"/>
    <property type="match status" value="1"/>
</dbReference>
<organism evidence="6 7">
    <name type="scientific">Astathelohania contejeani</name>
    <dbReference type="NCBI Taxonomy" id="164912"/>
    <lineage>
        <taxon>Eukaryota</taxon>
        <taxon>Fungi</taxon>
        <taxon>Fungi incertae sedis</taxon>
        <taxon>Microsporidia</taxon>
        <taxon>Astathelohaniidae</taxon>
        <taxon>Astathelohania</taxon>
    </lineage>
</organism>
<reference evidence="6 7" key="1">
    <citation type="submission" date="2019-01" db="EMBL/GenBank/DDBJ databases">
        <title>Genomes sequencing and comparative genomics of infectious freshwater microsporidia, Cucumispora dikerogammari and Thelohania contejeani.</title>
        <authorList>
            <person name="Cormier A."/>
            <person name="Giraud I."/>
            <person name="Wattier R."/>
            <person name="Teixeira M."/>
            <person name="Grandjean F."/>
            <person name="Rigaud T."/>
            <person name="Cordaux R."/>
        </authorList>
    </citation>
    <scope>NUCLEOTIDE SEQUENCE [LARGE SCALE GENOMIC DNA]</scope>
    <source>
        <strain evidence="6">T1</strain>
        <tissue evidence="6">Spores</tissue>
    </source>
</reference>
<evidence type="ECO:0000256" key="2">
    <source>
        <dbReference type="ARBA" id="ARBA00022786"/>
    </source>
</evidence>
<name>A0ABQ7I2V3_9MICR</name>
<dbReference type="PANTHER" id="PTHR24068">
    <property type="entry name" value="UBIQUITIN-CONJUGATING ENZYME E2"/>
    <property type="match status" value="1"/>
</dbReference>
<keyword evidence="7" id="KW-1185">Reference proteome</keyword>
<gene>
    <name evidence="6" type="primary">Ube2d1</name>
    <name evidence="6" type="ORF">TCON_0048</name>
</gene>
<evidence type="ECO:0000256" key="1">
    <source>
        <dbReference type="ARBA" id="ARBA00022679"/>
    </source>
</evidence>
<dbReference type="EMBL" id="SBIQ01000002">
    <property type="protein sequence ID" value="KAF7684753.1"/>
    <property type="molecule type" value="Genomic_DNA"/>
</dbReference>
<evidence type="ECO:0000313" key="7">
    <source>
        <dbReference type="Proteomes" id="UP001516464"/>
    </source>
</evidence>
<dbReference type="SUPFAM" id="SSF54495">
    <property type="entry name" value="UBC-like"/>
    <property type="match status" value="1"/>
</dbReference>
<keyword evidence="4" id="KW-0547">Nucleotide-binding</keyword>
<dbReference type="Proteomes" id="UP001516464">
    <property type="component" value="Unassembled WGS sequence"/>
</dbReference>
<keyword evidence="4" id="KW-0067">ATP-binding</keyword>
<sequence length="170" mass="19921">MAKLEIQAKKRILKELSALMEEKKKPKEETLFQYYDMKPVDEANIFEWYGVLRPPADSVYAGGEFEIKITFPSDYPFKAPKIVFITKIYHPNINSNGVICLDILNDNWSPALTITKVMLSLVSWLDDPNPDDPLVPDIARTYVTNRDLYRQRAREYVLKYATRKDFHKRM</sequence>
<dbReference type="InterPro" id="IPR016135">
    <property type="entry name" value="UBQ-conjugating_enzyme/RWD"/>
</dbReference>
<feature type="domain" description="UBC core" evidence="5">
    <location>
        <begin position="7"/>
        <end position="162"/>
    </location>
</feature>
<dbReference type="PROSITE" id="PS50127">
    <property type="entry name" value="UBC_2"/>
    <property type="match status" value="1"/>
</dbReference>
<accession>A0ABQ7I2V3</accession>
<dbReference type="InterPro" id="IPR023313">
    <property type="entry name" value="UBQ-conjugating_AS"/>
</dbReference>
<comment type="caution">
    <text evidence="6">The sequence shown here is derived from an EMBL/GenBank/DDBJ whole genome shotgun (WGS) entry which is preliminary data.</text>
</comment>
<evidence type="ECO:0000313" key="6">
    <source>
        <dbReference type="EMBL" id="KAF7684753.1"/>
    </source>
</evidence>
<comment type="similarity">
    <text evidence="4">Belongs to the ubiquitin-conjugating enzyme family.</text>
</comment>
<feature type="active site" description="Glycyl thioester intermediate" evidence="3">
    <location>
        <position position="100"/>
    </location>
</feature>
<dbReference type="Pfam" id="PF00179">
    <property type="entry name" value="UQ_con"/>
    <property type="match status" value="1"/>
</dbReference>
<evidence type="ECO:0000259" key="5">
    <source>
        <dbReference type="PROSITE" id="PS50127"/>
    </source>
</evidence>
<keyword evidence="2 4" id="KW-0833">Ubl conjugation pathway</keyword>
<protein>
    <submittedName>
        <fullName evidence="6">Ubiquitin-conjugating enzyme E2 D1</fullName>
    </submittedName>
</protein>
<dbReference type="PROSITE" id="PS00183">
    <property type="entry name" value="UBC_1"/>
    <property type="match status" value="1"/>
</dbReference>
<dbReference type="InterPro" id="IPR000608">
    <property type="entry name" value="UBC"/>
</dbReference>
<proteinExistence type="inferred from homology"/>
<keyword evidence="1" id="KW-0808">Transferase</keyword>
<evidence type="ECO:0000256" key="3">
    <source>
        <dbReference type="PROSITE-ProRule" id="PRU10133"/>
    </source>
</evidence>
<evidence type="ECO:0000256" key="4">
    <source>
        <dbReference type="RuleBase" id="RU362109"/>
    </source>
</evidence>